<name>A0A091N574_9PASS</name>
<keyword evidence="5" id="KW-1185">Reference proteome</keyword>
<feature type="non-terminal residue" evidence="4">
    <location>
        <position position="1"/>
    </location>
</feature>
<feature type="coiled-coil region" evidence="1">
    <location>
        <begin position="349"/>
        <end position="455"/>
    </location>
</feature>
<keyword evidence="1" id="KW-0175">Coiled coil</keyword>
<evidence type="ECO:0000313" key="4">
    <source>
        <dbReference type="EMBL" id="KFP84968.1"/>
    </source>
</evidence>
<feature type="compositionally biased region" description="Basic and acidic residues" evidence="2">
    <location>
        <begin position="557"/>
        <end position="570"/>
    </location>
</feature>
<evidence type="ECO:0000313" key="5">
    <source>
        <dbReference type="Proteomes" id="UP000053537"/>
    </source>
</evidence>
<dbReference type="InterPro" id="IPR057658">
    <property type="entry name" value="CEP250_CC"/>
</dbReference>
<feature type="coiled-coil region" evidence="1">
    <location>
        <begin position="612"/>
        <end position="639"/>
    </location>
</feature>
<protein>
    <submittedName>
        <fullName evidence="4">Centrosome-associated protein CEP250</fullName>
    </submittedName>
</protein>
<dbReference type="AlphaFoldDB" id="A0A091N574"/>
<feature type="coiled-coil region" evidence="1">
    <location>
        <begin position="74"/>
        <end position="148"/>
    </location>
</feature>
<evidence type="ECO:0000256" key="1">
    <source>
        <dbReference type="SAM" id="Coils"/>
    </source>
</evidence>
<dbReference type="Proteomes" id="UP000053537">
    <property type="component" value="Unassembled WGS sequence"/>
</dbReference>
<reference evidence="4 5" key="1">
    <citation type="submission" date="2014-04" db="EMBL/GenBank/DDBJ databases">
        <title>Genome evolution of avian class.</title>
        <authorList>
            <person name="Zhang G."/>
            <person name="Li C."/>
        </authorList>
    </citation>
    <scope>NUCLEOTIDE SEQUENCE [LARGE SCALE GENOMIC DNA]</scope>
    <source>
        <strain evidence="4">BGI_N310</strain>
    </source>
</reference>
<feature type="non-terminal residue" evidence="4">
    <location>
        <position position="704"/>
    </location>
</feature>
<evidence type="ECO:0000256" key="2">
    <source>
        <dbReference type="SAM" id="MobiDB-lite"/>
    </source>
</evidence>
<dbReference type="Pfam" id="PF25774">
    <property type="entry name" value="CC_CEP250"/>
    <property type="match status" value="1"/>
</dbReference>
<evidence type="ECO:0000259" key="3">
    <source>
        <dbReference type="Pfam" id="PF25774"/>
    </source>
</evidence>
<feature type="region of interest" description="Disordered" evidence="2">
    <location>
        <begin position="541"/>
        <end position="570"/>
    </location>
</feature>
<gene>
    <name evidence="4" type="ORF">N310_00674</name>
</gene>
<organism evidence="4 5">
    <name type="scientific">Acanthisitta chloris</name>
    <name type="common">rifleman</name>
    <dbReference type="NCBI Taxonomy" id="57068"/>
    <lineage>
        <taxon>Eukaryota</taxon>
        <taxon>Metazoa</taxon>
        <taxon>Chordata</taxon>
        <taxon>Craniata</taxon>
        <taxon>Vertebrata</taxon>
        <taxon>Euteleostomi</taxon>
        <taxon>Archelosauria</taxon>
        <taxon>Archosauria</taxon>
        <taxon>Dinosauria</taxon>
        <taxon>Saurischia</taxon>
        <taxon>Theropoda</taxon>
        <taxon>Coelurosauria</taxon>
        <taxon>Aves</taxon>
        <taxon>Neognathae</taxon>
        <taxon>Neoaves</taxon>
        <taxon>Telluraves</taxon>
        <taxon>Australaves</taxon>
        <taxon>Passeriformes</taxon>
        <taxon>Acanthisittidae</taxon>
        <taxon>Acanthisitta</taxon>
    </lineage>
</organism>
<accession>A0A091N574</accession>
<feature type="domain" description="CEP250 coiled coil" evidence="3">
    <location>
        <begin position="628"/>
        <end position="704"/>
    </location>
</feature>
<dbReference type="EMBL" id="KK842798">
    <property type="protein sequence ID" value="KFP84968.1"/>
    <property type="molecule type" value="Genomic_DNA"/>
</dbReference>
<sequence>LKIKNEEVEHQGKQIKLLQKEAEEGKALQENLTRMTTILSERDRELSLCQEQVRMLEKQKEMHKSTLNQVIKDITEEKEKTECHQEHIQEMEKQQEKQRIALSKMSQEELEERNEDIRSKQELIGELEKQLELQSTAVSKMIKELEERDLVIKLQEEKIMILEQHGASQVRNVFVDLDHLKGNLKEKNLELMSLTQQVQELKKEREEVKSLHTSLEHLRAVLKNSESECGTQREELRLLQQHKEQQEGHLQELLDKAEKLVLSLSQKDEELESQEKQIQEVKGVMEMHLRTVQDQLEQTLETIKEKDRLIDIQKQQTRSYKEKIEKQVTVLHRDLEYTRTILKEKDLMIEYQKELIETFQKQNQDSEQQEEVLQHLQMALKEKEQEMLSLRKQCEACKEKEEKLVQTKAMLQKLECTESSLEARDQEIASLQEHVQDLREQKEAEGKKVKCLEQDLATMSQMMQEKHLEFLKQTEQMNMFQIREESMKVALASCQKQVTLLEEVVRNKDEDHETLMQKLQCQEEQLQILQNLQLRLTEKNEEVRRDGQQETVLEGEGETKAQSKQKEREQELRRQSELLKGLTSALPWKDEGETLKKQIQKPQQWEEEEVERRKALQERDLLLERQKELTQQREAEKEATGEELEHVVAVLKQTESRELKWREKAQVLRAALTETEVAKGNLSKEIAILQGEVTERGTDQSHQQ</sequence>
<feature type="coiled-coil region" evidence="1">
    <location>
        <begin position="177"/>
        <end position="309"/>
    </location>
</feature>
<proteinExistence type="predicted"/>